<name>A0AAJ1UAQ9_9RHOB</name>
<dbReference type="SUPFAM" id="SSF51126">
    <property type="entry name" value="Pectin lyase-like"/>
    <property type="match status" value="1"/>
</dbReference>
<proteinExistence type="predicted"/>
<organism evidence="1 2">
    <name type="scientific">Rhodalgimonas zhirmunskyi</name>
    <dbReference type="NCBI Taxonomy" id="2964767"/>
    <lineage>
        <taxon>Bacteria</taxon>
        <taxon>Pseudomonadati</taxon>
        <taxon>Pseudomonadota</taxon>
        <taxon>Alphaproteobacteria</taxon>
        <taxon>Rhodobacterales</taxon>
        <taxon>Roseobacteraceae</taxon>
        <taxon>Rhodalgimonas</taxon>
    </lineage>
</organism>
<evidence type="ECO:0000313" key="2">
    <source>
        <dbReference type="Proteomes" id="UP001227162"/>
    </source>
</evidence>
<protein>
    <submittedName>
        <fullName evidence="1">Right-handed parallel beta-helix repeat-containing protein</fullName>
    </submittedName>
</protein>
<dbReference type="Proteomes" id="UP001227162">
    <property type="component" value="Unassembled WGS sequence"/>
</dbReference>
<evidence type="ECO:0000313" key="1">
    <source>
        <dbReference type="EMBL" id="MDQ2095960.1"/>
    </source>
</evidence>
<gene>
    <name evidence="1" type="ORF">NOI20_17735</name>
</gene>
<dbReference type="RefSeq" id="WP_317627584.1">
    <property type="nucleotide sequence ID" value="NZ_JANFFA010000011.1"/>
</dbReference>
<keyword evidence="2" id="KW-1185">Reference proteome</keyword>
<dbReference type="InterPro" id="IPR011050">
    <property type="entry name" value="Pectin_lyase_fold/virulence"/>
</dbReference>
<dbReference type="InterPro" id="IPR012334">
    <property type="entry name" value="Pectin_lyas_fold"/>
</dbReference>
<dbReference type="EMBL" id="JANFFA010000011">
    <property type="protein sequence ID" value="MDQ2095960.1"/>
    <property type="molecule type" value="Genomic_DNA"/>
</dbReference>
<feature type="non-terminal residue" evidence="1">
    <location>
        <position position="1"/>
    </location>
</feature>
<reference evidence="1" key="2">
    <citation type="submission" date="2023-04" db="EMBL/GenBank/DDBJ databases">
        <title>'Rhodoalgimonas zhirmunskyi' gen. nov., isolated from a red alga.</title>
        <authorList>
            <person name="Nedashkovskaya O.I."/>
            <person name="Otstavnykh N.Y."/>
            <person name="Bystritskaya E.P."/>
            <person name="Balabanova L.A."/>
            <person name="Isaeva M.P."/>
        </authorList>
    </citation>
    <scope>NUCLEOTIDE SEQUENCE</scope>
    <source>
        <strain evidence="1">10Alg 79</strain>
    </source>
</reference>
<accession>A0AAJ1UAQ9</accession>
<reference evidence="1" key="1">
    <citation type="submission" date="2022-07" db="EMBL/GenBank/DDBJ databases">
        <authorList>
            <person name="Otstavnykh N."/>
            <person name="Isaeva M."/>
            <person name="Bystritskaya E."/>
        </authorList>
    </citation>
    <scope>NUCLEOTIDE SEQUENCE</scope>
    <source>
        <strain evidence="1">10Alg 79</strain>
    </source>
</reference>
<dbReference type="AlphaFoldDB" id="A0AAJ1UAQ9"/>
<comment type="caution">
    <text evidence="1">The sequence shown here is derived from an EMBL/GenBank/DDBJ whole genome shotgun (WGS) entry which is preliminary data.</text>
</comment>
<dbReference type="Gene3D" id="2.160.20.10">
    <property type="entry name" value="Single-stranded right-handed beta-helix, Pectin lyase-like"/>
    <property type="match status" value="1"/>
</dbReference>
<sequence length="333" mass="37430">GIYSPPYGGNHELEVVKCHIMEYVYGDGHENKKTSYGVIPRFDIDENRVATGIYLGQADNVVADCNINLCRTGIYCGMRANRIQGNHITGGGSLDLDIYKGIEFDNAFKSSALVHNNYIDNCVLWVNCDDHPRLNKRNYLHITSNLFYRGYNHPSDGRSYSHIVINPTKPGSLLGNVHITDNLFYNQDENLEGIKPRVLDPIRVYERPDPESDETIGLNHGAIMNFRMECNQFTNQFPTFVKPMGTTVTKRVATSADKTRYVVPFKGEIPIGRLRDASVRLSATEEGEVRAPILRRILAHAVEFELMEPFDGEVLVTASTLGEPVGRFAYVVQ</sequence>